<dbReference type="AlphaFoldDB" id="A0A0H5QU31"/>
<feature type="chain" id="PRO_5005222809" description="Sushi domain-containing protein" evidence="2">
    <location>
        <begin position="19"/>
        <end position="307"/>
    </location>
</feature>
<accession>A0A0H5QU31</accession>
<protein>
    <recommendedName>
        <fullName evidence="4">Sushi domain-containing protein</fullName>
    </recommendedName>
</protein>
<organism evidence="3">
    <name type="scientific">Spongospora subterranea</name>
    <dbReference type="NCBI Taxonomy" id="70186"/>
    <lineage>
        <taxon>Eukaryota</taxon>
        <taxon>Sar</taxon>
        <taxon>Rhizaria</taxon>
        <taxon>Endomyxa</taxon>
        <taxon>Phytomyxea</taxon>
        <taxon>Plasmodiophorida</taxon>
        <taxon>Plasmodiophoridae</taxon>
        <taxon>Spongospora</taxon>
    </lineage>
</organism>
<proteinExistence type="predicted"/>
<reference evidence="3" key="1">
    <citation type="submission" date="2015-04" db="EMBL/GenBank/DDBJ databases">
        <title>The genome sequence of the plant pathogenic Rhizarian Plasmodiophora brassicae reveals insights in its biotrophic life cycle and the origin of chitin synthesis.</title>
        <authorList>
            <person name="Schwelm A."/>
            <person name="Fogelqvist J."/>
            <person name="Knaust A."/>
            <person name="Julke S."/>
            <person name="Lilja T."/>
            <person name="Dhandapani V."/>
            <person name="Bonilla-Rosso G."/>
            <person name="Karlsson M."/>
            <person name="Shevchenko A."/>
            <person name="Choi S.R."/>
            <person name="Kim H.G."/>
            <person name="Park J.Y."/>
            <person name="Lim Y.P."/>
            <person name="Ludwig-Muller J."/>
            <person name="Dixelius C."/>
        </authorList>
    </citation>
    <scope>NUCLEOTIDE SEQUENCE</scope>
    <source>
        <tissue evidence="3">Potato root galls</tissue>
    </source>
</reference>
<feature type="signal peptide" evidence="2">
    <location>
        <begin position="1"/>
        <end position="18"/>
    </location>
</feature>
<keyword evidence="2" id="KW-0732">Signal</keyword>
<evidence type="ECO:0000313" key="3">
    <source>
        <dbReference type="EMBL" id="CRZ05076.1"/>
    </source>
</evidence>
<feature type="region of interest" description="Disordered" evidence="1">
    <location>
        <begin position="274"/>
        <end position="307"/>
    </location>
</feature>
<feature type="compositionally biased region" description="Polar residues" evidence="1">
    <location>
        <begin position="276"/>
        <end position="291"/>
    </location>
</feature>
<name>A0A0H5QU31_9EUKA</name>
<evidence type="ECO:0000256" key="1">
    <source>
        <dbReference type="SAM" id="MobiDB-lite"/>
    </source>
</evidence>
<feature type="non-terminal residue" evidence="3">
    <location>
        <position position="307"/>
    </location>
</feature>
<sequence>MIWRLLLFLLSFHADLSTQVPGNSEVRYDNLHDYTKDWADQVPFEESQAPGTTPFPFSSESGILSHQREYQSAANPYSQLVACSTRNSDQKLSNIPVVNTSPGIGEFFLYNSLPNCIENLPDYGLLRESHAPGTISFPFSSGSVTLPDQPVCQSMTNPYFQNVACSTRNSDQNLSNIHVVNSSPDNGECLYNSLPNYIGTASFTFSCGSGILWNQPECQSTANPSSENVACSARDSYETSSGIPVVTSSSCIIDPLYNTLSNFVKDWANQDRFQESQDSGTTSFPISSESGSLPDHPVCQSTANPSS</sequence>
<dbReference type="EMBL" id="HACM01004634">
    <property type="protein sequence ID" value="CRZ05076.1"/>
    <property type="molecule type" value="Transcribed_RNA"/>
</dbReference>
<evidence type="ECO:0000256" key="2">
    <source>
        <dbReference type="SAM" id="SignalP"/>
    </source>
</evidence>
<evidence type="ECO:0008006" key="4">
    <source>
        <dbReference type="Google" id="ProtNLM"/>
    </source>
</evidence>